<keyword evidence="4 6" id="KW-0378">Hydrolase</keyword>
<dbReference type="GO" id="GO:0000287">
    <property type="term" value="F:magnesium ion binding"/>
    <property type="evidence" value="ECO:0007669"/>
    <property type="project" value="UniProtKB-UniRule"/>
</dbReference>
<dbReference type="Proteomes" id="UP000198683">
    <property type="component" value="Unassembled WGS sequence"/>
</dbReference>
<evidence type="ECO:0000256" key="1">
    <source>
        <dbReference type="ARBA" id="ARBA00022649"/>
    </source>
</evidence>
<evidence type="ECO:0000256" key="4">
    <source>
        <dbReference type="ARBA" id="ARBA00022801"/>
    </source>
</evidence>
<dbReference type="Pfam" id="PF01850">
    <property type="entry name" value="PIN"/>
    <property type="match status" value="1"/>
</dbReference>
<evidence type="ECO:0000259" key="7">
    <source>
        <dbReference type="Pfam" id="PF01850"/>
    </source>
</evidence>
<keyword evidence="6" id="KW-0800">Toxin</keyword>
<evidence type="ECO:0000256" key="3">
    <source>
        <dbReference type="ARBA" id="ARBA00022723"/>
    </source>
</evidence>
<evidence type="ECO:0000256" key="5">
    <source>
        <dbReference type="ARBA" id="ARBA00022842"/>
    </source>
</evidence>
<dbReference type="InterPro" id="IPR022907">
    <property type="entry name" value="VapC_family"/>
</dbReference>
<reference evidence="8 9" key="1">
    <citation type="submission" date="2016-10" db="EMBL/GenBank/DDBJ databases">
        <authorList>
            <person name="de Groot N.N."/>
        </authorList>
    </citation>
    <scope>NUCLEOTIDE SEQUENCE [LARGE SCALE GENOMIC DNA]</scope>
    <source>
        <strain evidence="8 9">CGMCC 4.5681</strain>
    </source>
</reference>
<feature type="domain" description="PIN" evidence="7">
    <location>
        <begin position="16"/>
        <end position="140"/>
    </location>
</feature>
<comment type="similarity">
    <text evidence="6">Belongs to the PINc/VapC protein family.</text>
</comment>
<dbReference type="InterPro" id="IPR029060">
    <property type="entry name" value="PIN-like_dom_sf"/>
</dbReference>
<keyword evidence="3 6" id="KW-0479">Metal-binding</keyword>
<protein>
    <recommendedName>
        <fullName evidence="6">Ribonuclease VapC</fullName>
        <shortName evidence="6">RNase VapC</shortName>
        <ecNumber evidence="6">3.1.-.-</ecNumber>
    </recommendedName>
    <alternativeName>
        <fullName evidence="6">Toxin VapC</fullName>
    </alternativeName>
</protein>
<evidence type="ECO:0000313" key="9">
    <source>
        <dbReference type="Proteomes" id="UP000198683"/>
    </source>
</evidence>
<dbReference type="InterPro" id="IPR051619">
    <property type="entry name" value="TypeII_TA_RNase_PINc/VapC"/>
</dbReference>
<dbReference type="HAMAP" id="MF_00265">
    <property type="entry name" value="VapC_Nob1"/>
    <property type="match status" value="1"/>
</dbReference>
<dbReference type="InterPro" id="IPR002716">
    <property type="entry name" value="PIN_dom"/>
</dbReference>
<evidence type="ECO:0000256" key="6">
    <source>
        <dbReference type="HAMAP-Rule" id="MF_00265"/>
    </source>
</evidence>
<dbReference type="PANTHER" id="PTHR35901">
    <property type="entry name" value="RIBONUCLEASE VAPC3"/>
    <property type="match status" value="1"/>
</dbReference>
<dbReference type="EMBL" id="FNFB01000014">
    <property type="protein sequence ID" value="SDL02708.1"/>
    <property type="molecule type" value="Genomic_DNA"/>
</dbReference>
<feature type="binding site" evidence="6">
    <location>
        <position position="19"/>
    </location>
    <ligand>
        <name>Mg(2+)</name>
        <dbReference type="ChEBI" id="CHEBI:18420"/>
    </ligand>
</feature>
<accession>A0A1G9GPZ9</accession>
<name>A0A1G9GPZ9_9ACTN</name>
<proteinExistence type="inferred from homology"/>
<keyword evidence="5 6" id="KW-0460">Magnesium</keyword>
<dbReference type="GO" id="GO:0016787">
    <property type="term" value="F:hydrolase activity"/>
    <property type="evidence" value="ECO:0007669"/>
    <property type="project" value="UniProtKB-KW"/>
</dbReference>
<organism evidence="8 9">
    <name type="scientific">Nonomuraea maritima</name>
    <dbReference type="NCBI Taxonomy" id="683260"/>
    <lineage>
        <taxon>Bacteria</taxon>
        <taxon>Bacillati</taxon>
        <taxon>Actinomycetota</taxon>
        <taxon>Actinomycetes</taxon>
        <taxon>Streptosporangiales</taxon>
        <taxon>Streptosporangiaceae</taxon>
        <taxon>Nonomuraea</taxon>
    </lineage>
</organism>
<dbReference type="GO" id="GO:0090729">
    <property type="term" value="F:toxin activity"/>
    <property type="evidence" value="ECO:0007669"/>
    <property type="project" value="UniProtKB-KW"/>
</dbReference>
<dbReference type="SUPFAM" id="SSF88723">
    <property type="entry name" value="PIN domain-like"/>
    <property type="match status" value="1"/>
</dbReference>
<dbReference type="PANTHER" id="PTHR35901:SF1">
    <property type="entry name" value="EXONUCLEASE VAPC9"/>
    <property type="match status" value="1"/>
</dbReference>
<comment type="cofactor">
    <cofactor evidence="6">
        <name>Mg(2+)</name>
        <dbReference type="ChEBI" id="CHEBI:18420"/>
    </cofactor>
</comment>
<dbReference type="OrthoDB" id="3532790at2"/>
<dbReference type="GO" id="GO:0004540">
    <property type="term" value="F:RNA nuclease activity"/>
    <property type="evidence" value="ECO:0007669"/>
    <property type="project" value="InterPro"/>
</dbReference>
<dbReference type="AlphaFoldDB" id="A0A1G9GPZ9"/>
<gene>
    <name evidence="6" type="primary">vapC</name>
    <name evidence="8" type="ORF">SAMN05421874_114173</name>
</gene>
<dbReference type="InterPro" id="IPR044153">
    <property type="entry name" value="PIN_Pae0151-like"/>
</dbReference>
<feature type="binding site" evidence="6">
    <location>
        <position position="117"/>
    </location>
    <ligand>
        <name>Mg(2+)</name>
        <dbReference type="ChEBI" id="CHEBI:18420"/>
    </ligand>
</feature>
<dbReference type="EC" id="3.1.-.-" evidence="6"/>
<comment type="function">
    <text evidence="6">Toxic component of a toxin-antitoxin (TA) system. An RNase.</text>
</comment>
<sequence length="157" mass="17481">MTSWTVSGKARVADAYVVDTGVFLRWFVDQTGFEQARKIRDDFLHDRVSLETVDFARIEVAGVLRKKGLLTGRLSADEFIAAVRVIDELGVLVHPVDADRLERAAALAVRLTLGMYDAVFAQLALDREIPLLTTDAKLHRALEGLVETELLNDSRSE</sequence>
<evidence type="ECO:0000313" key="8">
    <source>
        <dbReference type="EMBL" id="SDL02708.1"/>
    </source>
</evidence>
<keyword evidence="9" id="KW-1185">Reference proteome</keyword>
<keyword evidence="2 6" id="KW-0540">Nuclease</keyword>
<keyword evidence="1 6" id="KW-1277">Toxin-antitoxin system</keyword>
<evidence type="ECO:0000256" key="2">
    <source>
        <dbReference type="ARBA" id="ARBA00022722"/>
    </source>
</evidence>
<dbReference type="CDD" id="cd09873">
    <property type="entry name" value="PIN_Pae0151-like"/>
    <property type="match status" value="1"/>
</dbReference>
<dbReference type="Gene3D" id="3.40.50.1010">
    <property type="entry name" value="5'-nuclease"/>
    <property type="match status" value="1"/>
</dbReference>